<dbReference type="AlphaFoldDB" id="A0A2D0NI49"/>
<organism evidence="1 2">
    <name type="scientific">Flavilitoribacter nigricans (strain ATCC 23147 / DSM 23189 / NBRC 102662 / NCIMB 1420 / SS-2)</name>
    <name type="common">Lewinella nigricans</name>
    <dbReference type="NCBI Taxonomy" id="1122177"/>
    <lineage>
        <taxon>Bacteria</taxon>
        <taxon>Pseudomonadati</taxon>
        <taxon>Bacteroidota</taxon>
        <taxon>Saprospiria</taxon>
        <taxon>Saprospirales</taxon>
        <taxon>Lewinellaceae</taxon>
        <taxon>Flavilitoribacter</taxon>
    </lineage>
</organism>
<keyword evidence="2" id="KW-1185">Reference proteome</keyword>
<gene>
    <name evidence="1" type="ORF">CRP01_07340</name>
</gene>
<sequence length="126" mass="14269">MYLRSKITPILQNTRIYPVGLALVIVTALVACGDGPDENQVAVEAFLKQQVEERILTYRQILTQQCRDNVLEEAGKIADSILIAEARLQRDSMNKPPKPLKPDRPELKKLKDSLKLDPLFRDTITN</sequence>
<protein>
    <recommendedName>
        <fullName evidence="3">Lipoprotein</fullName>
    </recommendedName>
</protein>
<evidence type="ECO:0000313" key="1">
    <source>
        <dbReference type="EMBL" id="PHN07433.1"/>
    </source>
</evidence>
<proteinExistence type="predicted"/>
<dbReference type="EMBL" id="PDUD01000010">
    <property type="protein sequence ID" value="PHN07433.1"/>
    <property type="molecule type" value="Genomic_DNA"/>
</dbReference>
<dbReference type="Proteomes" id="UP000223913">
    <property type="component" value="Unassembled WGS sequence"/>
</dbReference>
<evidence type="ECO:0000313" key="2">
    <source>
        <dbReference type="Proteomes" id="UP000223913"/>
    </source>
</evidence>
<comment type="caution">
    <text evidence="1">The sequence shown here is derived from an EMBL/GenBank/DDBJ whole genome shotgun (WGS) entry which is preliminary data.</text>
</comment>
<name>A0A2D0NI49_FLAN2</name>
<evidence type="ECO:0008006" key="3">
    <source>
        <dbReference type="Google" id="ProtNLM"/>
    </source>
</evidence>
<accession>A0A2D0NI49</accession>
<dbReference type="PROSITE" id="PS51257">
    <property type="entry name" value="PROKAR_LIPOPROTEIN"/>
    <property type="match status" value="1"/>
</dbReference>
<dbReference type="RefSeq" id="WP_099149362.1">
    <property type="nucleotide sequence ID" value="NZ_PDUD01000010.1"/>
</dbReference>
<reference evidence="1 2" key="1">
    <citation type="submission" date="2017-10" db="EMBL/GenBank/DDBJ databases">
        <title>The draft genome sequence of Lewinella nigricans NBRC 102662.</title>
        <authorList>
            <person name="Wang K."/>
        </authorList>
    </citation>
    <scope>NUCLEOTIDE SEQUENCE [LARGE SCALE GENOMIC DNA]</scope>
    <source>
        <strain evidence="1 2">NBRC 102662</strain>
    </source>
</reference>